<proteinExistence type="predicted"/>
<dbReference type="EMBL" id="CADCXV010001005">
    <property type="protein sequence ID" value="CAB0040133.1"/>
    <property type="molecule type" value="Genomic_DNA"/>
</dbReference>
<sequence>MQFEFDNDSLLKIDINGCYKRAYDLANAAQTQGQTQNQTQASTQSNDNKEAYHFWTNSKLTNIPSSQRKTIMPYIRSGAKAVGKEAARAGGQILNDLSRGDMPLHESVRARSKESGRKLAKKAGEKLSNIMKGRGYKARRKTAAVSRRRNVLRCGG</sequence>
<evidence type="ECO:0000313" key="2">
    <source>
        <dbReference type="Proteomes" id="UP000479190"/>
    </source>
</evidence>
<evidence type="ECO:0000313" key="1">
    <source>
        <dbReference type="EMBL" id="CAB0040133.1"/>
    </source>
</evidence>
<dbReference type="AlphaFoldDB" id="A0A6H5IRQ7"/>
<keyword evidence="2" id="KW-1185">Reference proteome</keyword>
<reference evidence="1 2" key="1">
    <citation type="submission" date="2020-02" db="EMBL/GenBank/DDBJ databases">
        <authorList>
            <person name="Ferguson B K."/>
        </authorList>
    </citation>
    <scope>NUCLEOTIDE SEQUENCE [LARGE SCALE GENOMIC DNA]</scope>
</reference>
<protein>
    <submittedName>
        <fullName evidence="1">Uncharacterized protein</fullName>
    </submittedName>
</protein>
<organism evidence="1 2">
    <name type="scientific">Trichogramma brassicae</name>
    <dbReference type="NCBI Taxonomy" id="86971"/>
    <lineage>
        <taxon>Eukaryota</taxon>
        <taxon>Metazoa</taxon>
        <taxon>Ecdysozoa</taxon>
        <taxon>Arthropoda</taxon>
        <taxon>Hexapoda</taxon>
        <taxon>Insecta</taxon>
        <taxon>Pterygota</taxon>
        <taxon>Neoptera</taxon>
        <taxon>Endopterygota</taxon>
        <taxon>Hymenoptera</taxon>
        <taxon>Apocrita</taxon>
        <taxon>Proctotrupomorpha</taxon>
        <taxon>Chalcidoidea</taxon>
        <taxon>Trichogrammatidae</taxon>
        <taxon>Trichogramma</taxon>
    </lineage>
</organism>
<accession>A0A6H5IRQ7</accession>
<name>A0A6H5IRQ7_9HYME</name>
<dbReference type="Proteomes" id="UP000479190">
    <property type="component" value="Unassembled WGS sequence"/>
</dbReference>
<gene>
    <name evidence="1" type="ORF">TBRA_LOCUS11863</name>
</gene>